<evidence type="ECO:0008006" key="6">
    <source>
        <dbReference type="Google" id="ProtNLM"/>
    </source>
</evidence>
<dbReference type="SUPFAM" id="SSF52799">
    <property type="entry name" value="(Phosphotyrosine protein) phosphatases II"/>
    <property type="match status" value="1"/>
</dbReference>
<feature type="transmembrane region" description="Helical" evidence="2">
    <location>
        <begin position="22"/>
        <end position="44"/>
    </location>
</feature>
<dbReference type="PANTHER" id="PTHR46957">
    <property type="entry name" value="CYTOKINE RECEPTOR"/>
    <property type="match status" value="1"/>
</dbReference>
<dbReference type="InterPro" id="IPR029021">
    <property type="entry name" value="Prot-tyrosine_phosphatase-like"/>
</dbReference>
<dbReference type="Proteomes" id="UP000681720">
    <property type="component" value="Unassembled WGS sequence"/>
</dbReference>
<gene>
    <name evidence="3" type="ORF">BYL167_LOCUS72962</name>
    <name evidence="4" type="ORF">GIL414_LOCUS84020</name>
</gene>
<evidence type="ECO:0000313" key="5">
    <source>
        <dbReference type="Proteomes" id="UP000681720"/>
    </source>
</evidence>
<name>A0A8S3JPE6_9BILA</name>
<comment type="subcellular location">
    <subcellularLocation>
        <location evidence="1">Membrane</location>
        <topology evidence="1">Single-pass type I membrane protein</topology>
    </subcellularLocation>
</comment>
<keyword evidence="2" id="KW-0812">Transmembrane</keyword>
<dbReference type="Gene3D" id="3.90.190.10">
    <property type="entry name" value="Protein tyrosine phosphatase superfamily"/>
    <property type="match status" value="1"/>
</dbReference>
<dbReference type="EMBL" id="CAJOBJ010364938">
    <property type="protein sequence ID" value="CAF5220459.1"/>
    <property type="molecule type" value="Genomic_DNA"/>
</dbReference>
<evidence type="ECO:0000256" key="2">
    <source>
        <dbReference type="SAM" id="Phobius"/>
    </source>
</evidence>
<sequence length="190" mass="22188">TIQLNLLPKLVQTQNQETFYNLLWIFGIIVLIFVIVLIIIIFILKYNRTKKKSSTPPPECVPFDLTPKVLTMEMQMPIIPSTISPTSSNEPVELRRNQIVNTYNNNNNIHTHIKEVILTTHSPIHVDEFTEHLERLKAADNYKFSLEYESIDPGQQFSWEHSKLEYNKAKNRYANVIAYDHSRVILHTID</sequence>
<dbReference type="PANTHER" id="PTHR46957:SF6">
    <property type="entry name" value="PROTEIN-TYROSINE-PHOSPHATASE"/>
    <property type="match status" value="1"/>
</dbReference>
<dbReference type="AlphaFoldDB" id="A0A8S3JPE6"/>
<comment type="caution">
    <text evidence="4">The sequence shown here is derived from an EMBL/GenBank/DDBJ whole genome shotgun (WGS) entry which is preliminary data.</text>
</comment>
<proteinExistence type="predicted"/>
<organism evidence="4 5">
    <name type="scientific">Rotaria magnacalcarata</name>
    <dbReference type="NCBI Taxonomy" id="392030"/>
    <lineage>
        <taxon>Eukaryota</taxon>
        <taxon>Metazoa</taxon>
        <taxon>Spiralia</taxon>
        <taxon>Gnathifera</taxon>
        <taxon>Rotifera</taxon>
        <taxon>Eurotatoria</taxon>
        <taxon>Bdelloidea</taxon>
        <taxon>Philodinida</taxon>
        <taxon>Philodinidae</taxon>
        <taxon>Rotaria</taxon>
    </lineage>
</organism>
<dbReference type="Proteomes" id="UP000681967">
    <property type="component" value="Unassembled WGS sequence"/>
</dbReference>
<keyword evidence="2" id="KW-0472">Membrane</keyword>
<dbReference type="EMBL" id="CAJOBH010259948">
    <property type="protein sequence ID" value="CAF5154074.1"/>
    <property type="molecule type" value="Genomic_DNA"/>
</dbReference>
<reference evidence="4" key="1">
    <citation type="submission" date="2021-02" db="EMBL/GenBank/DDBJ databases">
        <authorList>
            <person name="Nowell W R."/>
        </authorList>
    </citation>
    <scope>NUCLEOTIDE SEQUENCE</scope>
</reference>
<dbReference type="GO" id="GO:0016020">
    <property type="term" value="C:membrane"/>
    <property type="evidence" value="ECO:0007669"/>
    <property type="project" value="UniProtKB-SubCell"/>
</dbReference>
<evidence type="ECO:0000256" key="1">
    <source>
        <dbReference type="ARBA" id="ARBA00004479"/>
    </source>
</evidence>
<accession>A0A8S3JPE6</accession>
<keyword evidence="2" id="KW-1133">Transmembrane helix</keyword>
<evidence type="ECO:0000313" key="3">
    <source>
        <dbReference type="EMBL" id="CAF5154074.1"/>
    </source>
</evidence>
<dbReference type="InterPro" id="IPR050713">
    <property type="entry name" value="RTP_Phos/Ushers"/>
</dbReference>
<protein>
    <recommendedName>
        <fullName evidence="6">Tyrosine-protein phosphatase domain-containing protein</fullName>
    </recommendedName>
</protein>
<feature type="non-terminal residue" evidence="4">
    <location>
        <position position="190"/>
    </location>
</feature>
<evidence type="ECO:0000313" key="4">
    <source>
        <dbReference type="EMBL" id="CAF5220459.1"/>
    </source>
</evidence>
<feature type="non-terminal residue" evidence="4">
    <location>
        <position position="1"/>
    </location>
</feature>